<proteinExistence type="predicted"/>
<dbReference type="NCBIfam" id="TIGR02937">
    <property type="entry name" value="sigma70-ECF"/>
    <property type="match status" value="1"/>
</dbReference>
<dbReference type="GO" id="GO:0006352">
    <property type="term" value="P:DNA-templated transcription initiation"/>
    <property type="evidence" value="ECO:0007669"/>
    <property type="project" value="InterPro"/>
</dbReference>
<dbReference type="PANTHER" id="PTHR43133">
    <property type="entry name" value="RNA POLYMERASE ECF-TYPE SIGMA FACTO"/>
    <property type="match status" value="1"/>
</dbReference>
<dbReference type="OrthoDB" id="128473at2"/>
<dbReference type="InterPro" id="IPR011517">
    <property type="entry name" value="RNA_pol_sigma70_ECF-like"/>
</dbReference>
<dbReference type="EMBL" id="OCND01000012">
    <property type="protein sequence ID" value="SOD57093.1"/>
    <property type="molecule type" value="Genomic_DNA"/>
</dbReference>
<dbReference type="InterPro" id="IPR014284">
    <property type="entry name" value="RNA_pol_sigma-70_dom"/>
</dbReference>
<dbReference type="Gene3D" id="1.10.10.10">
    <property type="entry name" value="Winged helix-like DNA-binding domain superfamily/Winged helix DNA-binding domain"/>
    <property type="match status" value="1"/>
</dbReference>
<organism evidence="6 7">
    <name type="scientific">Pseudoxanthomonas wuyuanensis</name>
    <dbReference type="NCBI Taxonomy" id="1073196"/>
    <lineage>
        <taxon>Bacteria</taxon>
        <taxon>Pseudomonadati</taxon>
        <taxon>Pseudomonadota</taxon>
        <taxon>Gammaproteobacteria</taxon>
        <taxon>Lysobacterales</taxon>
        <taxon>Lysobacteraceae</taxon>
        <taxon>Pseudoxanthomonas</taxon>
    </lineage>
</organism>
<evidence type="ECO:0000256" key="1">
    <source>
        <dbReference type="ARBA" id="ARBA00023015"/>
    </source>
</evidence>
<dbReference type="GO" id="GO:0016987">
    <property type="term" value="F:sigma factor activity"/>
    <property type="evidence" value="ECO:0007669"/>
    <property type="project" value="UniProtKB-KW"/>
</dbReference>
<dbReference type="InterPro" id="IPR013324">
    <property type="entry name" value="RNA_pol_sigma_r3/r4-like"/>
</dbReference>
<keyword evidence="7" id="KW-1185">Reference proteome</keyword>
<accession>A0A286DEN9</accession>
<keyword evidence="1" id="KW-0805">Transcription regulation</keyword>
<dbReference type="InterPro" id="IPR053812">
    <property type="entry name" value="HTH_Sigma70_ECF-like"/>
</dbReference>
<feature type="compositionally biased region" description="Basic residues" evidence="4">
    <location>
        <begin position="8"/>
        <end position="17"/>
    </location>
</feature>
<keyword evidence="3" id="KW-0804">Transcription</keyword>
<evidence type="ECO:0000313" key="6">
    <source>
        <dbReference type="EMBL" id="SOD57093.1"/>
    </source>
</evidence>
<evidence type="ECO:0000256" key="4">
    <source>
        <dbReference type="SAM" id="MobiDB-lite"/>
    </source>
</evidence>
<evidence type="ECO:0000256" key="3">
    <source>
        <dbReference type="ARBA" id="ARBA00023163"/>
    </source>
</evidence>
<dbReference type="Proteomes" id="UP000219374">
    <property type="component" value="Unassembled WGS sequence"/>
</dbReference>
<evidence type="ECO:0000256" key="2">
    <source>
        <dbReference type="ARBA" id="ARBA00023082"/>
    </source>
</evidence>
<name>A0A286DEN9_9GAMM</name>
<feature type="region of interest" description="Disordered" evidence="4">
    <location>
        <begin position="1"/>
        <end position="33"/>
    </location>
</feature>
<dbReference type="NCBIfam" id="TIGR02999">
    <property type="entry name" value="Sig-70_X6"/>
    <property type="match status" value="1"/>
</dbReference>
<feature type="domain" description="RNA polymerase sigma-70 ECF-like HTH" evidence="5">
    <location>
        <begin position="43"/>
        <end position="221"/>
    </location>
</feature>
<dbReference type="AlphaFoldDB" id="A0A286DEN9"/>
<reference evidence="6 7" key="1">
    <citation type="submission" date="2017-09" db="EMBL/GenBank/DDBJ databases">
        <authorList>
            <person name="Ehlers B."/>
            <person name="Leendertz F.H."/>
        </authorList>
    </citation>
    <scope>NUCLEOTIDE SEQUENCE [LARGE SCALE GENOMIC DNA]</scope>
    <source>
        <strain evidence="6 7">CGMCC 1.10978</strain>
    </source>
</reference>
<dbReference type="InterPro" id="IPR039425">
    <property type="entry name" value="RNA_pol_sigma-70-like"/>
</dbReference>
<dbReference type="Pfam" id="PF07638">
    <property type="entry name" value="Sigma70_ECF"/>
    <property type="match status" value="1"/>
</dbReference>
<gene>
    <name evidence="6" type="ORF">SAMN06296416_11217</name>
</gene>
<dbReference type="PANTHER" id="PTHR43133:SF39">
    <property type="entry name" value="SIMILAR TO RNA POLYMERASE SIGMA-E FACTOR"/>
    <property type="match status" value="1"/>
</dbReference>
<dbReference type="SUPFAM" id="SSF88659">
    <property type="entry name" value="Sigma3 and sigma4 domains of RNA polymerase sigma factors"/>
    <property type="match status" value="1"/>
</dbReference>
<protein>
    <submittedName>
        <fullName evidence="6">RNA polymerase, sigma subunit, ECF family</fullName>
    </submittedName>
</protein>
<evidence type="ECO:0000313" key="7">
    <source>
        <dbReference type="Proteomes" id="UP000219374"/>
    </source>
</evidence>
<evidence type="ECO:0000259" key="5">
    <source>
        <dbReference type="Pfam" id="PF07638"/>
    </source>
</evidence>
<keyword evidence="2" id="KW-0731">Sigma factor</keyword>
<dbReference type="InterPro" id="IPR036388">
    <property type="entry name" value="WH-like_DNA-bd_sf"/>
</dbReference>
<sequence length="222" mass="24667">MPVIRLPVSRHRRRPPFRHSDAGTPGAVSSRLRKGRGVDAVGNEITRLLVQARSGEPEQLSAVFESLYPELRRLAASRLNGHEQTLSPTILVHELYLRATTGEPLSATDRRHFFATAAKAMRWIVVDHARRRSSEKRGGGQIAVTLTGALAASSAAEPQVLALHEGLEALGEINPQQREVVELHYFAGLEFAEIAELLGCSQRTVYREWERARAFLHAQLKD</sequence>